<evidence type="ECO:0000259" key="1">
    <source>
        <dbReference type="Pfam" id="PF00005"/>
    </source>
</evidence>
<dbReference type="InterPro" id="IPR003439">
    <property type="entry name" value="ABC_transporter-like_ATP-bd"/>
</dbReference>
<dbReference type="Pfam" id="PF00005">
    <property type="entry name" value="ABC_tran"/>
    <property type="match status" value="1"/>
</dbReference>
<feature type="non-terminal residue" evidence="2">
    <location>
        <position position="1"/>
    </location>
</feature>
<proteinExistence type="predicted"/>
<dbReference type="EMBL" id="UINC01010774">
    <property type="protein sequence ID" value="SVA47810.1"/>
    <property type="molecule type" value="Genomic_DNA"/>
</dbReference>
<dbReference type="PANTHER" id="PTHR42855">
    <property type="entry name" value="ABC TRANSPORTER ATP-BINDING SUBUNIT"/>
    <property type="match status" value="1"/>
</dbReference>
<dbReference type="GO" id="GO:0005524">
    <property type="term" value="F:ATP binding"/>
    <property type="evidence" value="ECO:0007669"/>
    <property type="project" value="InterPro"/>
</dbReference>
<dbReference type="SUPFAM" id="SSF52540">
    <property type="entry name" value="P-loop containing nucleoside triphosphate hydrolases"/>
    <property type="match status" value="1"/>
</dbReference>
<dbReference type="InterPro" id="IPR051309">
    <property type="entry name" value="ABCF_ATPase"/>
</dbReference>
<dbReference type="InterPro" id="IPR027417">
    <property type="entry name" value="P-loop_NTPase"/>
</dbReference>
<evidence type="ECO:0000313" key="2">
    <source>
        <dbReference type="EMBL" id="SVA47810.1"/>
    </source>
</evidence>
<dbReference type="CDD" id="cd00267">
    <property type="entry name" value="ABC_ATPase"/>
    <property type="match status" value="1"/>
</dbReference>
<dbReference type="GO" id="GO:0016887">
    <property type="term" value="F:ATP hydrolysis activity"/>
    <property type="evidence" value="ECO:0007669"/>
    <property type="project" value="InterPro"/>
</dbReference>
<protein>
    <recommendedName>
        <fullName evidence="1">ABC transporter domain-containing protein</fullName>
    </recommendedName>
</protein>
<feature type="non-terminal residue" evidence="2">
    <location>
        <position position="63"/>
    </location>
</feature>
<dbReference type="Gene3D" id="3.40.50.300">
    <property type="entry name" value="P-loop containing nucleotide triphosphate hydrolases"/>
    <property type="match status" value="1"/>
</dbReference>
<dbReference type="PANTHER" id="PTHR42855:SF1">
    <property type="entry name" value="ABC TRANSPORTER DOMAIN-CONTAINING PROTEIN"/>
    <property type="match status" value="1"/>
</dbReference>
<reference evidence="2" key="1">
    <citation type="submission" date="2018-05" db="EMBL/GenBank/DDBJ databases">
        <authorList>
            <person name="Lanie J.A."/>
            <person name="Ng W.-L."/>
            <person name="Kazmierczak K.M."/>
            <person name="Andrzejewski T.M."/>
            <person name="Davidsen T.M."/>
            <person name="Wayne K.J."/>
            <person name="Tettelin H."/>
            <person name="Glass J.I."/>
            <person name="Rusch D."/>
            <person name="Podicherti R."/>
            <person name="Tsui H.-C.T."/>
            <person name="Winkler M.E."/>
        </authorList>
    </citation>
    <scope>NUCLEOTIDE SEQUENCE</scope>
</reference>
<name>A0A381W5H6_9ZZZZ</name>
<feature type="domain" description="ABC transporter" evidence="1">
    <location>
        <begin position="20"/>
        <end position="60"/>
    </location>
</feature>
<dbReference type="AlphaFoldDB" id="A0A381W5H6"/>
<accession>A0A381W5H6</accession>
<gene>
    <name evidence="2" type="ORF">METZ01_LOCUS100664</name>
</gene>
<organism evidence="2">
    <name type="scientific">marine metagenome</name>
    <dbReference type="NCBI Taxonomy" id="408172"/>
    <lineage>
        <taxon>unclassified sequences</taxon>
        <taxon>metagenomes</taxon>
        <taxon>ecological metagenomes</taxon>
    </lineage>
</organism>
<sequence length="63" mass="6733">MSLLGASQLNLHYADIEIFSDVTLQVNEKAHIGIVGPNGSGKTSLLRVLLGMQDFDGGDIFKS</sequence>